<organism evidence="2 3">
    <name type="scientific">Portunus trituberculatus</name>
    <name type="common">Swimming crab</name>
    <name type="synonym">Neptunus trituberculatus</name>
    <dbReference type="NCBI Taxonomy" id="210409"/>
    <lineage>
        <taxon>Eukaryota</taxon>
        <taxon>Metazoa</taxon>
        <taxon>Ecdysozoa</taxon>
        <taxon>Arthropoda</taxon>
        <taxon>Crustacea</taxon>
        <taxon>Multicrustacea</taxon>
        <taxon>Malacostraca</taxon>
        <taxon>Eumalacostraca</taxon>
        <taxon>Eucarida</taxon>
        <taxon>Decapoda</taxon>
        <taxon>Pleocyemata</taxon>
        <taxon>Brachyura</taxon>
        <taxon>Eubrachyura</taxon>
        <taxon>Portunoidea</taxon>
        <taxon>Portunidae</taxon>
        <taxon>Portuninae</taxon>
        <taxon>Portunus</taxon>
    </lineage>
</organism>
<sequence>MDGRMWMWVNRCSAGTTFSLPDLGCLSVFAGPDVSACQTGWLLVVVVVMVAVVVVVVVVMVVLK</sequence>
<keyword evidence="1" id="KW-0812">Transmembrane</keyword>
<gene>
    <name evidence="2" type="ORF">E2C01_060163</name>
</gene>
<dbReference type="AlphaFoldDB" id="A0A5B7H1H8"/>
<proteinExistence type="predicted"/>
<name>A0A5B7H1H8_PORTR</name>
<keyword evidence="1" id="KW-1133">Transmembrane helix</keyword>
<protein>
    <recommendedName>
        <fullName evidence="4">Transmembrane protein</fullName>
    </recommendedName>
</protein>
<dbReference type="Proteomes" id="UP000324222">
    <property type="component" value="Unassembled WGS sequence"/>
</dbReference>
<keyword evidence="1" id="KW-0472">Membrane</keyword>
<keyword evidence="3" id="KW-1185">Reference proteome</keyword>
<evidence type="ECO:0008006" key="4">
    <source>
        <dbReference type="Google" id="ProtNLM"/>
    </source>
</evidence>
<comment type="caution">
    <text evidence="2">The sequence shown here is derived from an EMBL/GenBank/DDBJ whole genome shotgun (WGS) entry which is preliminary data.</text>
</comment>
<evidence type="ECO:0000313" key="2">
    <source>
        <dbReference type="EMBL" id="MPC66020.1"/>
    </source>
</evidence>
<dbReference type="EMBL" id="VSRR010024171">
    <property type="protein sequence ID" value="MPC66020.1"/>
    <property type="molecule type" value="Genomic_DNA"/>
</dbReference>
<accession>A0A5B7H1H8</accession>
<feature type="transmembrane region" description="Helical" evidence="1">
    <location>
        <begin position="40"/>
        <end position="63"/>
    </location>
</feature>
<reference evidence="2 3" key="1">
    <citation type="submission" date="2019-05" db="EMBL/GenBank/DDBJ databases">
        <title>Another draft genome of Portunus trituberculatus and its Hox gene families provides insights of decapod evolution.</title>
        <authorList>
            <person name="Jeong J.-H."/>
            <person name="Song I."/>
            <person name="Kim S."/>
            <person name="Choi T."/>
            <person name="Kim D."/>
            <person name="Ryu S."/>
            <person name="Kim W."/>
        </authorList>
    </citation>
    <scope>NUCLEOTIDE SEQUENCE [LARGE SCALE GENOMIC DNA]</scope>
    <source>
        <tissue evidence="2">Muscle</tissue>
    </source>
</reference>
<evidence type="ECO:0000313" key="3">
    <source>
        <dbReference type="Proteomes" id="UP000324222"/>
    </source>
</evidence>
<evidence type="ECO:0000256" key="1">
    <source>
        <dbReference type="SAM" id="Phobius"/>
    </source>
</evidence>